<dbReference type="GO" id="GO:0005886">
    <property type="term" value="C:plasma membrane"/>
    <property type="evidence" value="ECO:0007669"/>
    <property type="project" value="UniProtKB-SubCell"/>
</dbReference>
<evidence type="ECO:0000256" key="5">
    <source>
        <dbReference type="ARBA" id="ARBA00022989"/>
    </source>
</evidence>
<feature type="transmembrane region" description="Helical" evidence="8">
    <location>
        <begin position="405"/>
        <end position="424"/>
    </location>
</feature>
<evidence type="ECO:0000313" key="9">
    <source>
        <dbReference type="EMBL" id="KAJ3253217.1"/>
    </source>
</evidence>
<keyword evidence="8" id="KW-1003">Cell membrane</keyword>
<accession>A0AAD5UEU4</accession>
<evidence type="ECO:0000256" key="6">
    <source>
        <dbReference type="ARBA" id="ARBA00023063"/>
    </source>
</evidence>
<dbReference type="NCBIfam" id="TIGR00886">
    <property type="entry name" value="2A0108"/>
    <property type="match status" value="1"/>
</dbReference>
<keyword evidence="4 8" id="KW-0812">Transmembrane</keyword>
<keyword evidence="5 8" id="KW-1133">Transmembrane helix</keyword>
<protein>
    <recommendedName>
        <fullName evidence="8">Nitrate/nitrite transporter</fullName>
    </recommendedName>
</protein>
<evidence type="ECO:0000256" key="1">
    <source>
        <dbReference type="ARBA" id="ARBA00004141"/>
    </source>
</evidence>
<comment type="caution">
    <text evidence="8">Lacks conserved residue(s) required for the propagation of feature annotation.</text>
</comment>
<keyword evidence="10" id="KW-1185">Reference proteome</keyword>
<evidence type="ECO:0000256" key="7">
    <source>
        <dbReference type="ARBA" id="ARBA00023136"/>
    </source>
</evidence>
<keyword evidence="7 8" id="KW-0472">Membrane</keyword>
<keyword evidence="3 8" id="KW-0813">Transport</keyword>
<evidence type="ECO:0000256" key="4">
    <source>
        <dbReference type="ARBA" id="ARBA00022692"/>
    </source>
</evidence>
<feature type="transmembrane region" description="Helical" evidence="8">
    <location>
        <begin position="345"/>
        <end position="364"/>
    </location>
</feature>
<dbReference type="Proteomes" id="UP001210925">
    <property type="component" value="Unassembled WGS sequence"/>
</dbReference>
<dbReference type="InterPro" id="IPR004737">
    <property type="entry name" value="NO3_transporter_NarK/NarU-like"/>
</dbReference>
<feature type="transmembrane region" description="Helical" evidence="8">
    <location>
        <begin position="312"/>
        <end position="333"/>
    </location>
</feature>
<dbReference type="AlphaFoldDB" id="A0AAD5UEU4"/>
<comment type="caution">
    <text evidence="9">The sequence shown here is derived from an EMBL/GenBank/DDBJ whole genome shotgun (WGS) entry which is preliminary data.</text>
</comment>
<dbReference type="Gene3D" id="1.20.1250.20">
    <property type="entry name" value="MFS general substrate transporter like domains"/>
    <property type="match status" value="2"/>
</dbReference>
<comment type="subcellular location">
    <subcellularLocation>
        <location evidence="8">Cell membrane</location>
        <topology evidence="8">Multi-pass membrane protein</topology>
    </subcellularLocation>
    <subcellularLocation>
        <location evidence="1">Membrane</location>
        <topology evidence="1">Multi-pass membrane protein</topology>
    </subcellularLocation>
</comment>
<dbReference type="PANTHER" id="PTHR23515">
    <property type="entry name" value="HIGH-AFFINITY NITRATE TRANSPORTER 2.3"/>
    <property type="match status" value="1"/>
</dbReference>
<feature type="transmembrane region" description="Helical" evidence="8">
    <location>
        <begin position="84"/>
        <end position="104"/>
    </location>
</feature>
<dbReference type="InterPro" id="IPR044772">
    <property type="entry name" value="NO3_transporter"/>
</dbReference>
<reference evidence="9" key="1">
    <citation type="submission" date="2020-05" db="EMBL/GenBank/DDBJ databases">
        <title>Phylogenomic resolution of chytrid fungi.</title>
        <authorList>
            <person name="Stajich J.E."/>
            <person name="Amses K."/>
            <person name="Simmons R."/>
            <person name="Seto K."/>
            <person name="Myers J."/>
            <person name="Bonds A."/>
            <person name="Quandt C.A."/>
            <person name="Barry K."/>
            <person name="Liu P."/>
            <person name="Grigoriev I."/>
            <person name="Longcore J.E."/>
            <person name="James T.Y."/>
        </authorList>
    </citation>
    <scope>NUCLEOTIDE SEQUENCE</scope>
    <source>
        <strain evidence="9">PLAUS21</strain>
    </source>
</reference>
<feature type="transmembrane region" description="Helical" evidence="8">
    <location>
        <begin position="156"/>
        <end position="176"/>
    </location>
</feature>
<evidence type="ECO:0000313" key="10">
    <source>
        <dbReference type="Proteomes" id="UP001210925"/>
    </source>
</evidence>
<dbReference type="EMBL" id="JADGKB010000116">
    <property type="protein sequence ID" value="KAJ3253217.1"/>
    <property type="molecule type" value="Genomic_DNA"/>
</dbReference>
<dbReference type="GO" id="GO:0015112">
    <property type="term" value="F:nitrate transmembrane transporter activity"/>
    <property type="evidence" value="ECO:0007669"/>
    <property type="project" value="UniProtKB-UniRule"/>
</dbReference>
<name>A0AAD5UEU4_9FUNG</name>
<feature type="transmembrane region" description="Helical" evidence="8">
    <location>
        <begin position="268"/>
        <end position="292"/>
    </location>
</feature>
<gene>
    <name evidence="9" type="ORF">HK103_000805</name>
</gene>
<feature type="transmembrane region" description="Helical" evidence="8">
    <location>
        <begin position="436"/>
        <end position="454"/>
    </location>
</feature>
<dbReference type="SUPFAM" id="SSF103473">
    <property type="entry name" value="MFS general substrate transporter"/>
    <property type="match status" value="1"/>
</dbReference>
<keyword evidence="6 8" id="KW-0534">Nitrate assimilation</keyword>
<dbReference type="InterPro" id="IPR011701">
    <property type="entry name" value="MFS"/>
</dbReference>
<organism evidence="9 10">
    <name type="scientific">Boothiomyces macroporosus</name>
    <dbReference type="NCBI Taxonomy" id="261099"/>
    <lineage>
        <taxon>Eukaryota</taxon>
        <taxon>Fungi</taxon>
        <taxon>Fungi incertae sedis</taxon>
        <taxon>Chytridiomycota</taxon>
        <taxon>Chytridiomycota incertae sedis</taxon>
        <taxon>Chytridiomycetes</taxon>
        <taxon>Rhizophydiales</taxon>
        <taxon>Terramycetaceae</taxon>
        <taxon>Boothiomyces</taxon>
    </lineage>
</organism>
<evidence type="ECO:0000256" key="2">
    <source>
        <dbReference type="ARBA" id="ARBA00008432"/>
    </source>
</evidence>
<dbReference type="GO" id="GO:0015113">
    <property type="term" value="F:nitrite transmembrane transporter activity"/>
    <property type="evidence" value="ECO:0007669"/>
    <property type="project" value="InterPro"/>
</dbReference>
<dbReference type="InterPro" id="IPR036259">
    <property type="entry name" value="MFS_trans_sf"/>
</dbReference>
<feature type="transmembrane region" description="Helical" evidence="8">
    <location>
        <begin position="116"/>
        <end position="136"/>
    </location>
</feature>
<dbReference type="GO" id="GO:0042128">
    <property type="term" value="P:nitrate assimilation"/>
    <property type="evidence" value="ECO:0007669"/>
    <property type="project" value="UniProtKB-UniRule"/>
</dbReference>
<comment type="similarity">
    <text evidence="2 8">Belongs to the major facilitator superfamily. Nitrate/nitrite porter (TC 2.A.1.8) family.</text>
</comment>
<proteinExistence type="inferred from homology"/>
<evidence type="ECO:0000256" key="8">
    <source>
        <dbReference type="RuleBase" id="RU366033"/>
    </source>
</evidence>
<sequence length="462" mass="49235">MAETFTCRGWDSLSLSFPGLRSLLCPTDIANSNILGLTSTLLVRAFTGILCDRYGPRKVMAGLLFAGAIPTALAGTVHDATGLIILRFFIGVLGGTFVPCQVWVTTFFDKSVVGTANALAGGWGNAGGGVVFFVMPAVVNSLVQNNHLAISTAWRLAFLVVPFVVITATAIAVLVFGDDCPHGKWSERVFTQEVIVSEEKESKDTLESPLDHGVAILRVSSDANLTALAESDSGSNGINGSLSRTSSATQIQREFSPVLKAAFSLDTLLAALPYACTFGAELALEGILSAWYQQQSKQSGLNWGETVAGPYAAIFGLLNIFTRPLGGIIADIIYCRTQTAVSKKWWMIFLGVFEGVLLVIIGLFPNIHVLGLFGLFVCLAVMMEAGNGSNYALVPHLNPAHNGVVSGMVGASGNLGGIIFGLVYRFNGTNYFKGTLINGIIVLSFHLLVCWIPVRDRLVKSF</sequence>
<dbReference type="Pfam" id="PF07690">
    <property type="entry name" value="MFS_1"/>
    <property type="match status" value="1"/>
</dbReference>
<evidence type="ECO:0000256" key="3">
    <source>
        <dbReference type="ARBA" id="ARBA00022448"/>
    </source>
</evidence>
<feature type="transmembrane region" description="Helical" evidence="8">
    <location>
        <begin position="370"/>
        <end position="393"/>
    </location>
</feature>